<dbReference type="PANTHER" id="PTHR37451">
    <property type="entry name" value="MARVEL DOMAIN"/>
    <property type="match status" value="1"/>
</dbReference>
<proteinExistence type="predicted"/>
<feature type="transmembrane region" description="Helical" evidence="5">
    <location>
        <begin position="119"/>
        <end position="141"/>
    </location>
</feature>
<evidence type="ECO:0000256" key="5">
    <source>
        <dbReference type="SAM" id="Phobius"/>
    </source>
</evidence>
<evidence type="ECO:0000256" key="2">
    <source>
        <dbReference type="ARBA" id="ARBA00022692"/>
    </source>
</evidence>
<dbReference type="EMBL" id="CDPU01000008">
    <property type="protein sequence ID" value="CEO47759.1"/>
    <property type="molecule type" value="Genomic_DNA"/>
</dbReference>
<dbReference type="Pfam" id="PF01284">
    <property type="entry name" value="MARVEL"/>
    <property type="match status" value="1"/>
</dbReference>
<feature type="transmembrane region" description="Helical" evidence="5">
    <location>
        <begin position="77"/>
        <end position="99"/>
    </location>
</feature>
<gene>
    <name evidence="7" type="ORF">BN869_000003814_1</name>
    <name evidence="8" type="ORF">IM811_010995</name>
</gene>
<feature type="transmembrane region" description="Helical" evidence="5">
    <location>
        <begin position="12"/>
        <end position="33"/>
    </location>
</feature>
<feature type="transmembrane region" description="Helical" evidence="5">
    <location>
        <begin position="45"/>
        <end position="65"/>
    </location>
</feature>
<comment type="subcellular location">
    <subcellularLocation>
        <location evidence="1">Membrane</location>
        <topology evidence="1">Multi-pass membrane protein</topology>
    </subcellularLocation>
</comment>
<dbReference type="Proteomes" id="UP000616885">
    <property type="component" value="Unassembled WGS sequence"/>
</dbReference>
<evidence type="ECO:0000256" key="3">
    <source>
        <dbReference type="ARBA" id="ARBA00022989"/>
    </source>
</evidence>
<keyword evidence="2 5" id="KW-0812">Transmembrane</keyword>
<name>A0A0B7JRZ4_BIOOC</name>
<reference evidence="7" key="1">
    <citation type="submission" date="2015-01" db="EMBL/GenBank/DDBJ databases">
        <authorList>
            <person name="Durling Mikael"/>
        </authorList>
    </citation>
    <scope>NUCLEOTIDE SEQUENCE</scope>
</reference>
<evidence type="ECO:0000313" key="8">
    <source>
        <dbReference type="EMBL" id="KAF9755554.1"/>
    </source>
</evidence>
<keyword evidence="3 5" id="KW-1133">Transmembrane helix</keyword>
<sequence>MSLNIGPFGVMTVIHAILALFLIIELGLSAWLVDKSISWYWSGSPMSFILFGCIWSFLVLLYVSLVPRFITRIHMPIVSVVLTSVTMIFWFAGSTAQAVRIGIPSCGKDGPCQATQAVVAFGYFLWAGFSSLVALEALALWKSRGPAAQPSAV</sequence>
<dbReference type="AlphaFoldDB" id="A0A0B7JRZ4"/>
<reference evidence="8" key="2">
    <citation type="submission" date="2020-10" db="EMBL/GenBank/DDBJ databases">
        <title>High-Quality Genome Resource of Clonostachys rosea strain S41 by Oxford Nanopore Long-Read Sequencing.</title>
        <authorList>
            <person name="Wang H."/>
        </authorList>
    </citation>
    <scope>NUCLEOTIDE SEQUENCE</scope>
    <source>
        <strain evidence="8">S41</strain>
    </source>
</reference>
<evidence type="ECO:0000259" key="6">
    <source>
        <dbReference type="Pfam" id="PF01284"/>
    </source>
</evidence>
<evidence type="ECO:0000256" key="1">
    <source>
        <dbReference type="ARBA" id="ARBA00004141"/>
    </source>
</evidence>
<protein>
    <recommendedName>
        <fullName evidence="6">MARVEL domain-containing protein</fullName>
    </recommendedName>
</protein>
<dbReference type="PANTHER" id="PTHR37451:SF1">
    <property type="entry name" value="MARVEL DOMAIN-CONTAINING PROTEIN"/>
    <property type="match status" value="1"/>
</dbReference>
<dbReference type="InterPro" id="IPR008253">
    <property type="entry name" value="Marvel"/>
</dbReference>
<evidence type="ECO:0000256" key="4">
    <source>
        <dbReference type="ARBA" id="ARBA00023136"/>
    </source>
</evidence>
<dbReference type="GO" id="GO:0016020">
    <property type="term" value="C:membrane"/>
    <property type="evidence" value="ECO:0007669"/>
    <property type="project" value="UniProtKB-SubCell"/>
</dbReference>
<keyword evidence="4 5" id="KW-0472">Membrane</keyword>
<accession>A0A0B7JRZ4</accession>
<dbReference type="EMBL" id="JADCTT010000003">
    <property type="protein sequence ID" value="KAF9755554.1"/>
    <property type="molecule type" value="Genomic_DNA"/>
</dbReference>
<feature type="domain" description="MARVEL" evidence="6">
    <location>
        <begin position="14"/>
        <end position="129"/>
    </location>
</feature>
<organism evidence="7">
    <name type="scientific">Bionectria ochroleuca</name>
    <name type="common">Gliocladium roseum</name>
    <dbReference type="NCBI Taxonomy" id="29856"/>
    <lineage>
        <taxon>Eukaryota</taxon>
        <taxon>Fungi</taxon>
        <taxon>Dikarya</taxon>
        <taxon>Ascomycota</taxon>
        <taxon>Pezizomycotina</taxon>
        <taxon>Sordariomycetes</taxon>
        <taxon>Hypocreomycetidae</taxon>
        <taxon>Hypocreales</taxon>
        <taxon>Bionectriaceae</taxon>
        <taxon>Clonostachys</taxon>
    </lineage>
</organism>
<evidence type="ECO:0000313" key="7">
    <source>
        <dbReference type="EMBL" id="CEO47759.1"/>
    </source>
</evidence>